<evidence type="ECO:0000256" key="3">
    <source>
        <dbReference type="SAM" id="Phobius"/>
    </source>
</evidence>
<evidence type="ECO:0000259" key="4">
    <source>
        <dbReference type="PROSITE" id="PS50222"/>
    </source>
</evidence>
<feature type="transmembrane region" description="Helical" evidence="3">
    <location>
        <begin position="215"/>
        <end position="233"/>
    </location>
</feature>
<feature type="compositionally biased region" description="Polar residues" evidence="2">
    <location>
        <begin position="90"/>
        <end position="106"/>
    </location>
</feature>
<dbReference type="Gene3D" id="1.10.238.10">
    <property type="entry name" value="EF-hand"/>
    <property type="match status" value="1"/>
</dbReference>
<gene>
    <name evidence="5" type="ORF">CYCCA115_LOCUS24242</name>
</gene>
<dbReference type="InterPro" id="IPR011992">
    <property type="entry name" value="EF-hand-dom_pair"/>
</dbReference>
<dbReference type="GO" id="GO:0005509">
    <property type="term" value="F:calcium ion binding"/>
    <property type="evidence" value="ECO:0007669"/>
    <property type="project" value="InterPro"/>
</dbReference>
<dbReference type="InterPro" id="IPR018247">
    <property type="entry name" value="EF_Hand_1_Ca_BS"/>
</dbReference>
<sequence>MSESHENDNNDNDNGNNGNANANANPTLGPRKSKKRESMAVFFDGAPLFNMDDDDELEPSSTLPMVGDVESINTNSRRGAVKRNSLAVPSETQTVGASEGSKSPMSNKYTAREHKFIVAIAMILAFNSGFSNGVCLSGILTPPHLRWQSQSTSGFTGGYTKSALALADQEGNYIEGFSQVEFFGYQLLMIFSFMGGSCISALMNPRPAPWRLAPMYAPTFFIGGVFMCIAAVLSVEDISGTAHFYYFVAAANGIQNGISSMYSANLIRTTHLTGASTDIGLFIGQAIRGNNKNTWKLRILIALALSFWTGGLLSFWAVRVWLQYTLLVNAAIFGFVFCLCVWFLAHNLHIPAHRALQGTWHWQKALHDIGYRSGQDGAAQSKEALKEIFSKMDIDGNGDVNREEFIRGLKAAGMNEVSQKQFNAMFDVCDTSGDGTISFQEFQQLVEGDNALVG</sequence>
<feature type="region of interest" description="Disordered" evidence="2">
    <location>
        <begin position="1"/>
        <end position="36"/>
    </location>
</feature>
<organism evidence="5 6">
    <name type="scientific">Cylindrotheca closterium</name>
    <dbReference type="NCBI Taxonomy" id="2856"/>
    <lineage>
        <taxon>Eukaryota</taxon>
        <taxon>Sar</taxon>
        <taxon>Stramenopiles</taxon>
        <taxon>Ochrophyta</taxon>
        <taxon>Bacillariophyta</taxon>
        <taxon>Bacillariophyceae</taxon>
        <taxon>Bacillariophycidae</taxon>
        <taxon>Bacillariales</taxon>
        <taxon>Bacillariaceae</taxon>
        <taxon>Cylindrotheca</taxon>
    </lineage>
</organism>
<dbReference type="PROSITE" id="PS00018">
    <property type="entry name" value="EF_HAND_1"/>
    <property type="match status" value="2"/>
</dbReference>
<keyword evidence="3" id="KW-1133">Transmembrane helix</keyword>
<dbReference type="Pfam" id="PF13499">
    <property type="entry name" value="EF-hand_7"/>
    <property type="match status" value="1"/>
</dbReference>
<dbReference type="InterPro" id="IPR002048">
    <property type="entry name" value="EF_hand_dom"/>
</dbReference>
<feature type="transmembrane region" description="Helical" evidence="3">
    <location>
        <begin position="182"/>
        <end position="203"/>
    </location>
</feature>
<feature type="transmembrane region" description="Helical" evidence="3">
    <location>
        <begin position="324"/>
        <end position="345"/>
    </location>
</feature>
<protein>
    <recommendedName>
        <fullName evidence="4">EF-hand domain-containing protein</fullName>
    </recommendedName>
</protein>
<feature type="region of interest" description="Disordered" evidence="2">
    <location>
        <begin position="51"/>
        <end position="106"/>
    </location>
</feature>
<feature type="domain" description="EF-hand" evidence="4">
    <location>
        <begin position="380"/>
        <end position="415"/>
    </location>
</feature>
<dbReference type="Pfam" id="PF06912">
    <property type="entry name" value="DUF1275"/>
    <property type="match status" value="1"/>
</dbReference>
<dbReference type="CDD" id="cd00051">
    <property type="entry name" value="EFh"/>
    <property type="match status" value="1"/>
</dbReference>
<dbReference type="AlphaFoldDB" id="A0AAD2GE89"/>
<feature type="transmembrane region" description="Helical" evidence="3">
    <location>
        <begin position="245"/>
        <end position="264"/>
    </location>
</feature>
<reference evidence="5" key="1">
    <citation type="submission" date="2023-08" db="EMBL/GenBank/DDBJ databases">
        <authorList>
            <person name="Audoor S."/>
            <person name="Bilcke G."/>
        </authorList>
    </citation>
    <scope>NUCLEOTIDE SEQUENCE</scope>
</reference>
<feature type="compositionally biased region" description="Low complexity" evidence="2">
    <location>
        <begin position="12"/>
        <end position="25"/>
    </location>
</feature>
<feature type="transmembrane region" description="Helical" evidence="3">
    <location>
        <begin position="297"/>
        <end position="318"/>
    </location>
</feature>
<dbReference type="EMBL" id="CAKOGP040002480">
    <property type="protein sequence ID" value="CAJ1970220.1"/>
    <property type="molecule type" value="Genomic_DNA"/>
</dbReference>
<evidence type="ECO:0000313" key="5">
    <source>
        <dbReference type="EMBL" id="CAJ1970220.1"/>
    </source>
</evidence>
<keyword evidence="6" id="KW-1185">Reference proteome</keyword>
<accession>A0AAD2GE89</accession>
<dbReference type="PROSITE" id="PS50222">
    <property type="entry name" value="EF_HAND_2"/>
    <property type="match status" value="2"/>
</dbReference>
<dbReference type="SMART" id="SM00054">
    <property type="entry name" value="EFh"/>
    <property type="match status" value="2"/>
</dbReference>
<name>A0AAD2GE89_9STRA</name>
<keyword evidence="3" id="KW-0472">Membrane</keyword>
<dbReference type="Proteomes" id="UP001295423">
    <property type="component" value="Unassembled WGS sequence"/>
</dbReference>
<dbReference type="InterPro" id="IPR010699">
    <property type="entry name" value="DUF1275"/>
</dbReference>
<dbReference type="PANTHER" id="PTHR37314">
    <property type="entry name" value="SLR0142 PROTEIN"/>
    <property type="match status" value="1"/>
</dbReference>
<comment type="caution">
    <text evidence="5">The sequence shown here is derived from an EMBL/GenBank/DDBJ whole genome shotgun (WGS) entry which is preliminary data.</text>
</comment>
<feature type="transmembrane region" description="Helical" evidence="3">
    <location>
        <begin position="116"/>
        <end position="140"/>
    </location>
</feature>
<feature type="domain" description="EF-hand" evidence="4">
    <location>
        <begin position="417"/>
        <end position="452"/>
    </location>
</feature>
<dbReference type="SUPFAM" id="SSF47473">
    <property type="entry name" value="EF-hand"/>
    <property type="match status" value="1"/>
</dbReference>
<keyword evidence="3" id="KW-0812">Transmembrane</keyword>
<evidence type="ECO:0000313" key="6">
    <source>
        <dbReference type="Proteomes" id="UP001295423"/>
    </source>
</evidence>
<evidence type="ECO:0000256" key="2">
    <source>
        <dbReference type="SAM" id="MobiDB-lite"/>
    </source>
</evidence>
<evidence type="ECO:0000256" key="1">
    <source>
        <dbReference type="ARBA" id="ARBA00022837"/>
    </source>
</evidence>
<keyword evidence="1" id="KW-0106">Calcium</keyword>
<dbReference type="PANTHER" id="PTHR37314:SF4">
    <property type="entry name" value="UPF0700 TRANSMEMBRANE PROTEIN YOAK"/>
    <property type="match status" value="1"/>
</dbReference>
<proteinExistence type="predicted"/>